<dbReference type="Pfam" id="PF18517">
    <property type="entry name" value="LZ3wCH"/>
    <property type="match status" value="1"/>
</dbReference>
<keyword evidence="3" id="KW-0479">Metal-binding</keyword>
<keyword evidence="3" id="KW-0411">Iron-sulfur</keyword>
<comment type="caution">
    <text evidence="7">The sequence shown here is derived from an EMBL/GenBank/DDBJ whole genome shotgun (WGS) entry which is preliminary data.</text>
</comment>
<comment type="cofactor">
    <cofactor evidence="1">
        <name>[4Fe-4S] cluster</name>
        <dbReference type="ChEBI" id="CHEBI:49883"/>
    </cofactor>
</comment>
<dbReference type="GO" id="GO:0051539">
    <property type="term" value="F:4 iron, 4 sulfur cluster binding"/>
    <property type="evidence" value="ECO:0007669"/>
    <property type="project" value="UniProtKB-KW"/>
</dbReference>
<dbReference type="Proteomes" id="UP001605036">
    <property type="component" value="Unassembled WGS sequence"/>
</dbReference>
<evidence type="ECO:0000259" key="6">
    <source>
        <dbReference type="Pfam" id="PF18517"/>
    </source>
</evidence>
<dbReference type="Gene3D" id="3.20.20.70">
    <property type="entry name" value="Aldolase class I"/>
    <property type="match status" value="2"/>
</dbReference>
<evidence type="ECO:0000256" key="5">
    <source>
        <dbReference type="ARBA" id="ARBA00023242"/>
    </source>
</evidence>
<organism evidence="7 8">
    <name type="scientific">Riccia fluitans</name>
    <dbReference type="NCBI Taxonomy" id="41844"/>
    <lineage>
        <taxon>Eukaryota</taxon>
        <taxon>Viridiplantae</taxon>
        <taxon>Streptophyta</taxon>
        <taxon>Embryophyta</taxon>
        <taxon>Marchantiophyta</taxon>
        <taxon>Marchantiopsida</taxon>
        <taxon>Marchantiidae</taxon>
        <taxon>Marchantiales</taxon>
        <taxon>Ricciaceae</taxon>
        <taxon>Riccia</taxon>
    </lineage>
</organism>
<accession>A0ABD1Z3T0</accession>
<evidence type="ECO:0000256" key="1">
    <source>
        <dbReference type="ARBA" id="ARBA00001966"/>
    </source>
</evidence>
<dbReference type="PANTHER" id="PTHR30544">
    <property type="entry name" value="23S RRNA METHYLTRANSFERASE"/>
    <property type="match status" value="1"/>
</dbReference>
<keyword evidence="8" id="KW-1185">Reference proteome</keyword>
<protein>
    <recommendedName>
        <fullName evidence="6">Leucine zipper with capping helix domain-containing protein</fullName>
    </recommendedName>
</protein>
<keyword evidence="4" id="KW-0175">Coiled coil</keyword>
<feature type="domain" description="Leucine zipper with capping helix" evidence="6">
    <location>
        <begin position="214"/>
        <end position="271"/>
    </location>
</feature>
<evidence type="ECO:0000313" key="8">
    <source>
        <dbReference type="Proteomes" id="UP001605036"/>
    </source>
</evidence>
<dbReference type="InterPro" id="IPR013785">
    <property type="entry name" value="Aldolase_TIM"/>
</dbReference>
<sequence>MRVQVSKPIVVESSPSRRHHPVVLLANQDAEPHEVPDLPKAAYPLLESHFKSTTSKLKSEHFSSDGTTIKLLIELQNGQAVESVIMRHDASAGKYAGGPRQGGPRATLCVSSQALWHLPSGKSSLGGMGEPLNNYQAVLQAIKTMTGPSFSMSSSHITVSTVGVVPESYHWLSMVTSVMYVKDERLVATAGANDGYIPVLEAKLNMLKSGATLVKPDDREKIEMAYTLKTNLWRKRERMSKDLWDMITEAMPNNLGEFREELGIETDEDAGVKIDDYCNLVVRKPVAKRLKRKRNSDLWFVCCLDLNHG</sequence>
<name>A0ABD1Z3T0_9MARC</name>
<dbReference type="GO" id="GO:0005737">
    <property type="term" value="C:cytoplasm"/>
    <property type="evidence" value="ECO:0007669"/>
    <property type="project" value="UniProtKB-SubCell"/>
</dbReference>
<dbReference type="InterPro" id="IPR040661">
    <property type="entry name" value="LZ3wCH"/>
</dbReference>
<dbReference type="InterPro" id="IPR040072">
    <property type="entry name" value="Methyltransferase_A"/>
</dbReference>
<evidence type="ECO:0000313" key="7">
    <source>
        <dbReference type="EMBL" id="KAL2642433.1"/>
    </source>
</evidence>
<gene>
    <name evidence="7" type="ORF">R1flu_010020</name>
</gene>
<evidence type="ECO:0000256" key="4">
    <source>
        <dbReference type="ARBA" id="ARBA00023054"/>
    </source>
</evidence>
<comment type="subcellular location">
    <subcellularLocation>
        <location evidence="2">Nucleus</location>
    </subcellularLocation>
</comment>
<dbReference type="PANTHER" id="PTHR30544:SF8">
    <property type="entry name" value="RADICAL SAM SUPERFAMILY PROTEIN"/>
    <property type="match status" value="1"/>
</dbReference>
<evidence type="ECO:0000256" key="2">
    <source>
        <dbReference type="ARBA" id="ARBA00004123"/>
    </source>
</evidence>
<reference evidence="7 8" key="1">
    <citation type="submission" date="2024-09" db="EMBL/GenBank/DDBJ databases">
        <title>Chromosome-scale assembly of Riccia fluitans.</title>
        <authorList>
            <person name="Paukszto L."/>
            <person name="Sawicki J."/>
            <person name="Karawczyk K."/>
            <person name="Piernik-Szablinska J."/>
            <person name="Szczecinska M."/>
            <person name="Mazdziarz M."/>
        </authorList>
    </citation>
    <scope>NUCLEOTIDE SEQUENCE [LARGE SCALE GENOMIC DNA]</scope>
    <source>
        <strain evidence="7">Rf_01</strain>
        <tissue evidence="7">Aerial parts of the thallus</tissue>
    </source>
</reference>
<keyword evidence="3" id="KW-0004">4Fe-4S</keyword>
<dbReference type="GO" id="GO:0005634">
    <property type="term" value="C:nucleus"/>
    <property type="evidence" value="ECO:0007669"/>
    <property type="project" value="UniProtKB-SubCell"/>
</dbReference>
<proteinExistence type="predicted"/>
<evidence type="ECO:0000256" key="3">
    <source>
        <dbReference type="ARBA" id="ARBA00022485"/>
    </source>
</evidence>
<dbReference type="AlphaFoldDB" id="A0ABD1Z3T0"/>
<keyword evidence="5" id="KW-0539">Nucleus</keyword>
<dbReference type="EMBL" id="JBHFFA010000002">
    <property type="protein sequence ID" value="KAL2642433.1"/>
    <property type="molecule type" value="Genomic_DNA"/>
</dbReference>
<keyword evidence="3" id="KW-0408">Iron</keyword>